<organism evidence="2 3">
    <name type="scientific">Gnathostoma spinigerum</name>
    <dbReference type="NCBI Taxonomy" id="75299"/>
    <lineage>
        <taxon>Eukaryota</taxon>
        <taxon>Metazoa</taxon>
        <taxon>Ecdysozoa</taxon>
        <taxon>Nematoda</taxon>
        <taxon>Chromadorea</taxon>
        <taxon>Rhabditida</taxon>
        <taxon>Spirurina</taxon>
        <taxon>Gnathostomatomorpha</taxon>
        <taxon>Gnathostomatoidea</taxon>
        <taxon>Gnathostomatidae</taxon>
        <taxon>Gnathostoma</taxon>
    </lineage>
</organism>
<evidence type="ECO:0000313" key="2">
    <source>
        <dbReference type="EMBL" id="MFH4982702.1"/>
    </source>
</evidence>
<comment type="caution">
    <text evidence="2">The sequence shown here is derived from an EMBL/GenBank/DDBJ whole genome shotgun (WGS) entry which is preliminary data.</text>
</comment>
<keyword evidence="3" id="KW-1185">Reference proteome</keyword>
<accession>A0ABD6F0S2</accession>
<name>A0ABD6F0S2_9BILA</name>
<feature type="region of interest" description="Disordered" evidence="1">
    <location>
        <begin position="1"/>
        <end position="38"/>
    </location>
</feature>
<evidence type="ECO:0000313" key="3">
    <source>
        <dbReference type="Proteomes" id="UP001608902"/>
    </source>
</evidence>
<dbReference type="Proteomes" id="UP001608902">
    <property type="component" value="Unassembled WGS sequence"/>
</dbReference>
<reference evidence="2 3" key="1">
    <citation type="submission" date="2024-08" db="EMBL/GenBank/DDBJ databases">
        <title>Gnathostoma spinigerum genome.</title>
        <authorList>
            <person name="Gonzalez-Bertolin B."/>
            <person name="Monzon S."/>
            <person name="Zaballos A."/>
            <person name="Jimenez P."/>
            <person name="Dekumyoy P."/>
            <person name="Varona S."/>
            <person name="Cuesta I."/>
            <person name="Sumanam S."/>
            <person name="Adisakwattana P."/>
            <person name="Gasser R.B."/>
            <person name="Hernandez-Gonzalez A."/>
            <person name="Young N.D."/>
            <person name="Perteguer M.J."/>
        </authorList>
    </citation>
    <scope>NUCLEOTIDE SEQUENCE [LARGE SCALE GENOMIC DNA]</scope>
    <source>
        <strain evidence="2">AL3</strain>
        <tissue evidence="2">Liver</tissue>
    </source>
</reference>
<protein>
    <submittedName>
        <fullName evidence="2">Uncharacterized protein</fullName>
    </submittedName>
</protein>
<sequence>MELKKKSSRIESKNKTQTRTTNDHKSGIITAFQSNSQAREGTTWIDSVHDEQRDLYVKHQQLIAFYRILLSKQTLDKLKLHKNYNHHFEVASVKG</sequence>
<dbReference type="EMBL" id="JBGFUD010009892">
    <property type="protein sequence ID" value="MFH4982702.1"/>
    <property type="molecule type" value="Genomic_DNA"/>
</dbReference>
<proteinExistence type="predicted"/>
<gene>
    <name evidence="2" type="ORF">AB6A40_009411</name>
</gene>
<feature type="compositionally biased region" description="Basic and acidic residues" evidence="1">
    <location>
        <begin position="1"/>
        <end position="14"/>
    </location>
</feature>
<dbReference type="AlphaFoldDB" id="A0ABD6F0S2"/>
<evidence type="ECO:0000256" key="1">
    <source>
        <dbReference type="SAM" id="MobiDB-lite"/>
    </source>
</evidence>